<dbReference type="PANTHER" id="PTHR32341:SF17">
    <property type="entry name" value="IRG-TYPE G DOMAIN-CONTAINING PROTEIN"/>
    <property type="match status" value="1"/>
</dbReference>
<keyword evidence="7" id="KW-1185">Reference proteome</keyword>
<dbReference type="FunFam" id="3.40.50.300:FF:000541">
    <property type="entry name" value="Immunity related GTPase M"/>
    <property type="match status" value="1"/>
</dbReference>
<proteinExistence type="inferred from homology"/>
<evidence type="ECO:0000313" key="7">
    <source>
        <dbReference type="Proteomes" id="UP000288216"/>
    </source>
</evidence>
<sequence>TQMDGASEQSKWRDLYTSGGLEVVIQKIQSGFNNLESATLHIAITGGSGSGKSAFINALRGVSDDDTAAAPTGVTKITREPKMYKYRDNDAVKIWDLPGIGNPNYQASQYLEQVQFDEYDFFIILSATRFTENDLFLAKEIQARKQKFYFVRSKVDHDLDASKRREKSQYDESRTLQELRNVCVEGLGKAGIESPQVFLISSWDLDRFDFGKLQEVLEGDLPALKRRSFLLSLHKIASSVIEKKKEDMLGAIWKFAGASAAASIVVPIPGLSLASDIPMLVTMLSSYRKDLGLDNNSLGRVAKSIGKTMEELKTVVKSSFGLEVSANTVFQTLVKTTFTEFTFTDILKVGKLPYKVTYAVLETAVKEMAEDGKRILKKALSID</sequence>
<comment type="caution">
    <text evidence="6">The sequence shown here is derived from an EMBL/GenBank/DDBJ whole genome shotgun (WGS) entry which is preliminary data.</text>
</comment>
<dbReference type="Gene3D" id="3.40.50.300">
    <property type="entry name" value="P-loop containing nucleotide triphosphate hydrolases"/>
    <property type="match status" value="1"/>
</dbReference>
<evidence type="ECO:0000256" key="4">
    <source>
        <dbReference type="ARBA" id="ARBA00023134"/>
    </source>
</evidence>
<evidence type="ECO:0000256" key="3">
    <source>
        <dbReference type="ARBA" id="ARBA00022801"/>
    </source>
</evidence>
<dbReference type="STRING" id="75743.A0A401QB73"/>
<feature type="domain" description="IRG-type G" evidence="5">
    <location>
        <begin position="38"/>
        <end position="220"/>
    </location>
</feature>
<name>A0A401QB73_SCYTO</name>
<dbReference type="GO" id="GO:0016020">
    <property type="term" value="C:membrane"/>
    <property type="evidence" value="ECO:0007669"/>
    <property type="project" value="InterPro"/>
</dbReference>
<evidence type="ECO:0000313" key="6">
    <source>
        <dbReference type="EMBL" id="GCB82633.1"/>
    </source>
</evidence>
<dbReference type="Proteomes" id="UP000288216">
    <property type="component" value="Unassembled WGS sequence"/>
</dbReference>
<dbReference type="GO" id="GO:0003924">
    <property type="term" value="F:GTPase activity"/>
    <property type="evidence" value="ECO:0007669"/>
    <property type="project" value="TreeGrafter"/>
</dbReference>
<accession>A0A401QB73</accession>
<keyword evidence="3" id="KW-0378">Hydrolase</keyword>
<dbReference type="OMA" id="PKVPNVI"/>
<dbReference type="SUPFAM" id="SSF52540">
    <property type="entry name" value="P-loop containing nucleoside triphosphate hydrolases"/>
    <property type="match status" value="1"/>
</dbReference>
<keyword evidence="2" id="KW-0547">Nucleotide-binding</keyword>
<dbReference type="InterPro" id="IPR007743">
    <property type="entry name" value="Immunity-related_GTPase-like"/>
</dbReference>
<reference evidence="6 7" key="1">
    <citation type="journal article" date="2018" name="Nat. Ecol. Evol.">
        <title>Shark genomes provide insights into elasmobranch evolution and the origin of vertebrates.</title>
        <authorList>
            <person name="Hara Y"/>
            <person name="Yamaguchi K"/>
            <person name="Onimaru K"/>
            <person name="Kadota M"/>
            <person name="Koyanagi M"/>
            <person name="Keeley SD"/>
            <person name="Tatsumi K"/>
            <person name="Tanaka K"/>
            <person name="Motone F"/>
            <person name="Kageyama Y"/>
            <person name="Nozu R"/>
            <person name="Adachi N"/>
            <person name="Nishimura O"/>
            <person name="Nakagawa R"/>
            <person name="Tanegashima C"/>
            <person name="Kiyatake I"/>
            <person name="Matsumoto R"/>
            <person name="Murakumo K"/>
            <person name="Nishida K"/>
            <person name="Terakita A"/>
            <person name="Kuratani S"/>
            <person name="Sato K"/>
            <person name="Hyodo S Kuraku.S."/>
        </authorList>
    </citation>
    <scope>NUCLEOTIDE SEQUENCE [LARGE SCALE GENOMIC DNA]</scope>
</reference>
<dbReference type="EMBL" id="BFAA01019635">
    <property type="protein sequence ID" value="GCB82633.1"/>
    <property type="molecule type" value="Genomic_DNA"/>
</dbReference>
<feature type="non-terminal residue" evidence="6">
    <location>
        <position position="1"/>
    </location>
</feature>
<organism evidence="6 7">
    <name type="scientific">Scyliorhinus torazame</name>
    <name type="common">Cloudy catshark</name>
    <name type="synonym">Catulus torazame</name>
    <dbReference type="NCBI Taxonomy" id="75743"/>
    <lineage>
        <taxon>Eukaryota</taxon>
        <taxon>Metazoa</taxon>
        <taxon>Chordata</taxon>
        <taxon>Craniata</taxon>
        <taxon>Vertebrata</taxon>
        <taxon>Chondrichthyes</taxon>
        <taxon>Elasmobranchii</taxon>
        <taxon>Galeomorphii</taxon>
        <taxon>Galeoidea</taxon>
        <taxon>Carcharhiniformes</taxon>
        <taxon>Scyliorhinidae</taxon>
        <taxon>Scyliorhinus</taxon>
    </lineage>
</organism>
<dbReference type="InterPro" id="IPR030385">
    <property type="entry name" value="G_IRG_dom"/>
</dbReference>
<dbReference type="AlphaFoldDB" id="A0A401QB73"/>
<dbReference type="GO" id="GO:0005525">
    <property type="term" value="F:GTP binding"/>
    <property type="evidence" value="ECO:0007669"/>
    <property type="project" value="UniProtKB-KW"/>
</dbReference>
<protein>
    <recommendedName>
        <fullName evidence="5">IRG-type G domain-containing protein</fullName>
    </recommendedName>
</protein>
<dbReference type="PANTHER" id="PTHR32341">
    <property type="entry name" value="INTERFERON-INDUCIBLE GTPASE"/>
    <property type="match status" value="1"/>
</dbReference>
<dbReference type="OrthoDB" id="422720at2759"/>
<dbReference type="InterPro" id="IPR027417">
    <property type="entry name" value="P-loop_NTPase"/>
</dbReference>
<evidence type="ECO:0000256" key="1">
    <source>
        <dbReference type="ARBA" id="ARBA00005429"/>
    </source>
</evidence>
<evidence type="ECO:0000256" key="2">
    <source>
        <dbReference type="ARBA" id="ARBA00022741"/>
    </source>
</evidence>
<dbReference type="PROSITE" id="PS51716">
    <property type="entry name" value="G_IRG"/>
    <property type="match status" value="1"/>
</dbReference>
<evidence type="ECO:0000259" key="5">
    <source>
        <dbReference type="PROSITE" id="PS51716"/>
    </source>
</evidence>
<comment type="similarity">
    <text evidence="1">Belongs to the TRAFAC class dynamin-like GTPase superfamily. IRG family.</text>
</comment>
<gene>
    <name evidence="6" type="ORF">scyTo_0021664</name>
</gene>
<dbReference type="InterPro" id="IPR051515">
    <property type="entry name" value="IRG"/>
</dbReference>
<dbReference type="Pfam" id="PF05049">
    <property type="entry name" value="IIGP"/>
    <property type="match status" value="1"/>
</dbReference>
<keyword evidence="4" id="KW-0342">GTP-binding</keyword>